<keyword evidence="2 8" id="KW-0963">Cytoplasm</keyword>
<dbReference type="InterPro" id="IPR036631">
    <property type="entry name" value="MGMT_N_sf"/>
</dbReference>
<evidence type="ECO:0000259" key="10">
    <source>
        <dbReference type="Pfam" id="PF02870"/>
    </source>
</evidence>
<dbReference type="CDD" id="cd06445">
    <property type="entry name" value="ATase"/>
    <property type="match status" value="1"/>
</dbReference>
<evidence type="ECO:0000256" key="2">
    <source>
        <dbReference type="ARBA" id="ARBA00022490"/>
    </source>
</evidence>
<dbReference type="GO" id="GO:0006307">
    <property type="term" value="P:DNA alkylation repair"/>
    <property type="evidence" value="ECO:0007669"/>
    <property type="project" value="UniProtKB-UniRule"/>
</dbReference>
<organism evidence="11 12">
    <name type="scientific">Abyssibacter profundi</name>
    <dbReference type="NCBI Taxonomy" id="2182787"/>
    <lineage>
        <taxon>Bacteria</taxon>
        <taxon>Pseudomonadati</taxon>
        <taxon>Pseudomonadota</taxon>
        <taxon>Gammaproteobacteria</taxon>
        <taxon>Chromatiales</taxon>
        <taxon>Oceanococcaceae</taxon>
        <taxon>Abyssibacter</taxon>
    </lineage>
</organism>
<proteinExistence type="inferred from homology"/>
<dbReference type="SUPFAM" id="SSF46767">
    <property type="entry name" value="Methylated DNA-protein cysteine methyltransferase, C-terminal domain"/>
    <property type="match status" value="1"/>
</dbReference>
<dbReference type="NCBIfam" id="TIGR00589">
    <property type="entry name" value="ogt"/>
    <property type="match status" value="1"/>
</dbReference>
<dbReference type="PANTHER" id="PTHR10815:SF5">
    <property type="entry name" value="METHYLATED-DNA--PROTEIN-CYSTEINE METHYLTRANSFERASE"/>
    <property type="match status" value="1"/>
</dbReference>
<comment type="catalytic activity">
    <reaction evidence="7 8">
        <text>a 6-O-methyl-2'-deoxyguanosine in DNA + L-cysteinyl-[protein] = S-methyl-L-cysteinyl-[protein] + a 2'-deoxyguanosine in DNA</text>
        <dbReference type="Rhea" id="RHEA:24000"/>
        <dbReference type="Rhea" id="RHEA-COMP:10131"/>
        <dbReference type="Rhea" id="RHEA-COMP:10132"/>
        <dbReference type="Rhea" id="RHEA-COMP:11367"/>
        <dbReference type="Rhea" id="RHEA-COMP:11368"/>
        <dbReference type="ChEBI" id="CHEBI:29950"/>
        <dbReference type="ChEBI" id="CHEBI:82612"/>
        <dbReference type="ChEBI" id="CHEBI:85445"/>
        <dbReference type="ChEBI" id="CHEBI:85448"/>
        <dbReference type="EC" id="2.1.1.63"/>
    </reaction>
</comment>
<accession>A0A383XQ56</accession>
<dbReference type="InterPro" id="IPR023546">
    <property type="entry name" value="MGMT"/>
</dbReference>
<comment type="subcellular location">
    <subcellularLocation>
        <location evidence="8">Cytoplasm</location>
    </subcellularLocation>
</comment>
<protein>
    <recommendedName>
        <fullName evidence="8">Methylated-DNA--protein-cysteine methyltransferase</fullName>
        <ecNumber evidence="8">2.1.1.63</ecNumber>
    </recommendedName>
    <alternativeName>
        <fullName evidence="8">6-O-methylguanine-DNA methyltransferase</fullName>
        <shortName evidence="8">MGMT</shortName>
    </alternativeName>
    <alternativeName>
        <fullName evidence="8">O-6-methylguanine-DNA-alkyltransferase</fullName>
    </alternativeName>
</protein>
<comment type="miscellaneous">
    <text evidence="8">This enzyme catalyzes only one turnover and therefore is not strictly catalytic. According to one definition, an enzyme is a biocatalyst that acts repeatedly and over many reaction cycles.</text>
</comment>
<dbReference type="HAMAP" id="MF_00772">
    <property type="entry name" value="OGT"/>
    <property type="match status" value="1"/>
</dbReference>
<evidence type="ECO:0000256" key="3">
    <source>
        <dbReference type="ARBA" id="ARBA00022603"/>
    </source>
</evidence>
<comment type="catalytic activity">
    <reaction evidence="1 8">
        <text>a 4-O-methyl-thymidine in DNA + L-cysteinyl-[protein] = a thymidine in DNA + S-methyl-L-cysteinyl-[protein]</text>
        <dbReference type="Rhea" id="RHEA:53428"/>
        <dbReference type="Rhea" id="RHEA-COMP:10131"/>
        <dbReference type="Rhea" id="RHEA-COMP:10132"/>
        <dbReference type="Rhea" id="RHEA-COMP:13555"/>
        <dbReference type="Rhea" id="RHEA-COMP:13556"/>
        <dbReference type="ChEBI" id="CHEBI:29950"/>
        <dbReference type="ChEBI" id="CHEBI:82612"/>
        <dbReference type="ChEBI" id="CHEBI:137386"/>
        <dbReference type="ChEBI" id="CHEBI:137387"/>
        <dbReference type="EC" id="2.1.1.63"/>
    </reaction>
</comment>
<dbReference type="PANTHER" id="PTHR10815">
    <property type="entry name" value="METHYLATED-DNA--PROTEIN-CYSTEINE METHYLTRANSFERASE"/>
    <property type="match status" value="1"/>
</dbReference>
<dbReference type="InterPro" id="IPR001497">
    <property type="entry name" value="MethylDNA_cys_MeTrfase_AS"/>
</dbReference>
<dbReference type="EC" id="2.1.1.63" evidence="8"/>
<keyword evidence="4 8" id="KW-0808">Transferase</keyword>
<dbReference type="Gene3D" id="3.30.160.70">
    <property type="entry name" value="Methylated DNA-protein cysteine methyltransferase domain"/>
    <property type="match status" value="1"/>
</dbReference>
<dbReference type="AlphaFoldDB" id="A0A383XQ56"/>
<evidence type="ECO:0000256" key="8">
    <source>
        <dbReference type="HAMAP-Rule" id="MF_00772"/>
    </source>
</evidence>
<dbReference type="SUPFAM" id="SSF53155">
    <property type="entry name" value="Methylated DNA-protein cysteine methyltransferase domain"/>
    <property type="match status" value="1"/>
</dbReference>
<dbReference type="PROSITE" id="PS00374">
    <property type="entry name" value="MGMT"/>
    <property type="match status" value="1"/>
</dbReference>
<dbReference type="GO" id="GO:0005737">
    <property type="term" value="C:cytoplasm"/>
    <property type="evidence" value="ECO:0007669"/>
    <property type="project" value="UniProtKB-SubCell"/>
</dbReference>
<dbReference type="Pfam" id="PF01035">
    <property type="entry name" value="DNA_binding_1"/>
    <property type="match status" value="1"/>
</dbReference>
<evidence type="ECO:0000256" key="7">
    <source>
        <dbReference type="ARBA" id="ARBA00049348"/>
    </source>
</evidence>
<keyword evidence="5 8" id="KW-0227">DNA damage</keyword>
<comment type="similarity">
    <text evidence="8">Belongs to the MGMT family.</text>
</comment>
<feature type="active site" description="Nucleophile; methyl group acceptor" evidence="8">
    <location>
        <position position="126"/>
    </location>
</feature>
<comment type="caution">
    <text evidence="11">The sequence shown here is derived from an EMBL/GenBank/DDBJ whole genome shotgun (WGS) entry which is preliminary data.</text>
</comment>
<dbReference type="OrthoDB" id="9802228at2"/>
<dbReference type="Pfam" id="PF02870">
    <property type="entry name" value="Methyltransf_1N"/>
    <property type="match status" value="1"/>
</dbReference>
<dbReference type="InterPro" id="IPR036217">
    <property type="entry name" value="MethylDNA_cys_MeTrfase_DNAb"/>
</dbReference>
<dbReference type="Gene3D" id="1.10.10.10">
    <property type="entry name" value="Winged helix-like DNA-binding domain superfamily/Winged helix DNA-binding domain"/>
    <property type="match status" value="1"/>
</dbReference>
<dbReference type="FunFam" id="1.10.10.10:FF:000337">
    <property type="entry name" value="Methylated-DNA--protein-cysteine methyltransferase"/>
    <property type="match status" value="1"/>
</dbReference>
<dbReference type="GO" id="GO:0003908">
    <property type="term" value="F:methylated-DNA-[protein]-cysteine S-methyltransferase activity"/>
    <property type="evidence" value="ECO:0007669"/>
    <property type="project" value="UniProtKB-UniRule"/>
</dbReference>
<evidence type="ECO:0000256" key="1">
    <source>
        <dbReference type="ARBA" id="ARBA00001286"/>
    </source>
</evidence>
<keyword evidence="12" id="KW-1185">Reference proteome</keyword>
<sequence length="158" mass="17030">MIQSAQCDYDSPLGRLRLVSNGRALIELRMDAEGLPPVATRRSDAVLDQAVQQLDAYFAGVGEGFTVPVAAPGTDFQRRVWTALQQIDYGQTCSYGRLAAQLGRPTASRAVGMANGRNPIAIIVPCHRVIGADGRLTGYAGGLDRKRWLLRHEGVPVA</sequence>
<evidence type="ECO:0000313" key="12">
    <source>
        <dbReference type="Proteomes" id="UP000251800"/>
    </source>
</evidence>
<dbReference type="Proteomes" id="UP000251800">
    <property type="component" value="Unassembled WGS sequence"/>
</dbReference>
<evidence type="ECO:0000256" key="4">
    <source>
        <dbReference type="ARBA" id="ARBA00022679"/>
    </source>
</evidence>
<reference evidence="11 12" key="1">
    <citation type="submission" date="2018-05" db="EMBL/GenBank/DDBJ databases">
        <title>Abyssibacter profundi OUC007T gen. nov., sp. nov, a marine bacterium isolated from seawater of the Mariana Trench.</title>
        <authorList>
            <person name="Zhou S."/>
        </authorList>
    </citation>
    <scope>NUCLEOTIDE SEQUENCE [LARGE SCALE GENOMIC DNA]</scope>
    <source>
        <strain evidence="11 12">OUC007</strain>
    </source>
</reference>
<feature type="domain" description="Methylated-DNA-[protein]-cysteine S-methyltransferase DNA binding" evidence="9">
    <location>
        <begin position="75"/>
        <end position="155"/>
    </location>
</feature>
<feature type="domain" description="Methylguanine DNA methyltransferase ribonuclease-like" evidence="10">
    <location>
        <begin position="9"/>
        <end position="70"/>
    </location>
</feature>
<name>A0A383XQ56_9GAMM</name>
<dbReference type="InterPro" id="IPR008332">
    <property type="entry name" value="MethylG_MeTrfase_N"/>
</dbReference>
<evidence type="ECO:0000313" key="11">
    <source>
        <dbReference type="EMBL" id="PWN54760.1"/>
    </source>
</evidence>
<gene>
    <name evidence="11" type="ORF">DEH80_15565</name>
</gene>
<keyword evidence="3 8" id="KW-0489">Methyltransferase</keyword>
<comment type="function">
    <text evidence="8">Involved in the cellular defense against the biological effects of O6-methylguanine (O6-MeG) and O4-methylthymine (O4-MeT) in DNA. Repairs the methylated nucleobase in DNA by stoichiometrically transferring the methyl group to a cysteine residue in the enzyme. This is a suicide reaction: the enzyme is irreversibly inactivated.</text>
</comment>
<dbReference type="InterPro" id="IPR014048">
    <property type="entry name" value="MethylDNA_cys_MeTrfase_DNA-bd"/>
</dbReference>
<evidence type="ECO:0000256" key="5">
    <source>
        <dbReference type="ARBA" id="ARBA00022763"/>
    </source>
</evidence>
<dbReference type="GO" id="GO:0032259">
    <property type="term" value="P:methylation"/>
    <property type="evidence" value="ECO:0007669"/>
    <property type="project" value="UniProtKB-KW"/>
</dbReference>
<dbReference type="EMBL" id="QEQK01000018">
    <property type="protein sequence ID" value="PWN54760.1"/>
    <property type="molecule type" value="Genomic_DNA"/>
</dbReference>
<dbReference type="InterPro" id="IPR036388">
    <property type="entry name" value="WH-like_DNA-bd_sf"/>
</dbReference>
<evidence type="ECO:0000256" key="6">
    <source>
        <dbReference type="ARBA" id="ARBA00023204"/>
    </source>
</evidence>
<evidence type="ECO:0000259" key="9">
    <source>
        <dbReference type="Pfam" id="PF01035"/>
    </source>
</evidence>
<keyword evidence="6 8" id="KW-0234">DNA repair</keyword>
<dbReference type="RefSeq" id="WP_109721446.1">
    <property type="nucleotide sequence ID" value="NZ_QEQK01000018.1"/>
</dbReference>